<evidence type="ECO:0000313" key="9">
    <source>
        <dbReference type="EMBL" id="ANE77943.1"/>
    </source>
</evidence>
<keyword evidence="4 7" id="KW-0812">Transmembrane</keyword>
<dbReference type="STRING" id="1682113.A7U43_00130"/>
<dbReference type="RefSeq" id="WP_067989707.1">
    <property type="nucleotide sequence ID" value="NZ_CP015596.1"/>
</dbReference>
<dbReference type="KEGG" id="madi:A7U43_00130"/>
<dbReference type="Pfam" id="PF12911">
    <property type="entry name" value="OppC_N"/>
    <property type="match status" value="1"/>
</dbReference>
<dbReference type="InterPro" id="IPR000515">
    <property type="entry name" value="MetI-like"/>
</dbReference>
<gene>
    <name evidence="9" type="ORF">A7U43_00130</name>
</gene>
<evidence type="ECO:0000256" key="5">
    <source>
        <dbReference type="ARBA" id="ARBA00022989"/>
    </source>
</evidence>
<proteinExistence type="inferred from homology"/>
<feature type="transmembrane region" description="Helical" evidence="7">
    <location>
        <begin position="202"/>
        <end position="221"/>
    </location>
</feature>
<evidence type="ECO:0000313" key="10">
    <source>
        <dbReference type="Proteomes" id="UP000077143"/>
    </source>
</evidence>
<evidence type="ECO:0000256" key="2">
    <source>
        <dbReference type="ARBA" id="ARBA00022448"/>
    </source>
</evidence>
<dbReference type="GO" id="GO:0055085">
    <property type="term" value="P:transmembrane transport"/>
    <property type="evidence" value="ECO:0007669"/>
    <property type="project" value="InterPro"/>
</dbReference>
<dbReference type="InterPro" id="IPR025966">
    <property type="entry name" value="OppC_N"/>
</dbReference>
<comment type="similarity">
    <text evidence="7">Belongs to the binding-protein-dependent transport system permease family.</text>
</comment>
<keyword evidence="10" id="KW-1185">Reference proteome</keyword>
<evidence type="ECO:0000256" key="6">
    <source>
        <dbReference type="ARBA" id="ARBA00023136"/>
    </source>
</evidence>
<evidence type="ECO:0000256" key="4">
    <source>
        <dbReference type="ARBA" id="ARBA00022692"/>
    </source>
</evidence>
<dbReference type="Gene3D" id="1.10.3720.10">
    <property type="entry name" value="MetI-like"/>
    <property type="match status" value="1"/>
</dbReference>
<keyword evidence="2 7" id="KW-0813">Transport</keyword>
<dbReference type="Proteomes" id="UP000077143">
    <property type="component" value="Chromosome"/>
</dbReference>
<dbReference type="EMBL" id="CP015596">
    <property type="protein sequence ID" value="ANE77943.1"/>
    <property type="molecule type" value="Genomic_DNA"/>
</dbReference>
<accession>A0A172UFK7</accession>
<feature type="transmembrane region" description="Helical" evidence="7">
    <location>
        <begin position="309"/>
        <end position="328"/>
    </location>
</feature>
<dbReference type="CDD" id="cd06261">
    <property type="entry name" value="TM_PBP2"/>
    <property type="match status" value="1"/>
</dbReference>
<comment type="subcellular location">
    <subcellularLocation>
        <location evidence="1 7">Cell membrane</location>
        <topology evidence="1 7">Multi-pass membrane protein</topology>
    </subcellularLocation>
</comment>
<feature type="transmembrane region" description="Helical" evidence="7">
    <location>
        <begin position="130"/>
        <end position="156"/>
    </location>
</feature>
<protein>
    <submittedName>
        <fullName evidence="9">Peptide ABC transporter permease</fullName>
    </submittedName>
</protein>
<keyword evidence="3" id="KW-1003">Cell membrane</keyword>
<dbReference type="InterPro" id="IPR050366">
    <property type="entry name" value="BP-dependent_transpt_permease"/>
</dbReference>
<name>A0A172UFK7_9MYCO</name>
<dbReference type="SUPFAM" id="SSF161098">
    <property type="entry name" value="MetI-like"/>
    <property type="match status" value="1"/>
</dbReference>
<dbReference type="PROSITE" id="PS50928">
    <property type="entry name" value="ABC_TM1"/>
    <property type="match status" value="1"/>
</dbReference>
<dbReference type="AlphaFoldDB" id="A0A172UFK7"/>
<dbReference type="PANTHER" id="PTHR43386">
    <property type="entry name" value="OLIGOPEPTIDE TRANSPORT SYSTEM PERMEASE PROTEIN APPC"/>
    <property type="match status" value="1"/>
</dbReference>
<dbReference type="InterPro" id="IPR035906">
    <property type="entry name" value="MetI-like_sf"/>
</dbReference>
<evidence type="ECO:0000256" key="7">
    <source>
        <dbReference type="RuleBase" id="RU363032"/>
    </source>
</evidence>
<keyword evidence="5 7" id="KW-1133">Transmembrane helix</keyword>
<feature type="transmembrane region" description="Helical" evidence="7">
    <location>
        <begin position="252"/>
        <end position="269"/>
    </location>
</feature>
<organism evidence="9 10">
    <name type="scientific">Mycobacterium adipatum</name>
    <dbReference type="NCBI Taxonomy" id="1682113"/>
    <lineage>
        <taxon>Bacteria</taxon>
        <taxon>Bacillati</taxon>
        <taxon>Actinomycetota</taxon>
        <taxon>Actinomycetes</taxon>
        <taxon>Mycobacteriales</taxon>
        <taxon>Mycobacteriaceae</taxon>
        <taxon>Mycobacterium</taxon>
    </lineage>
</organism>
<evidence type="ECO:0000256" key="1">
    <source>
        <dbReference type="ARBA" id="ARBA00004651"/>
    </source>
</evidence>
<dbReference type="GO" id="GO:0005886">
    <property type="term" value="C:plasma membrane"/>
    <property type="evidence" value="ECO:0007669"/>
    <property type="project" value="UniProtKB-SubCell"/>
</dbReference>
<reference evidence="9 10" key="1">
    <citation type="submission" date="2016-05" db="EMBL/GenBank/DDBJ databases">
        <title>Complete genome sequence of a phthalic acid esters degrading Mycobacterium sp. YC-RL4.</title>
        <authorList>
            <person name="Ren L."/>
            <person name="Fan S."/>
            <person name="Ruth N."/>
            <person name="Jia Y."/>
            <person name="Wang J."/>
            <person name="Qiao C."/>
        </authorList>
    </citation>
    <scope>NUCLEOTIDE SEQUENCE [LARGE SCALE GENOMIC DNA]</scope>
    <source>
        <strain evidence="9 10">YC-RL4</strain>
    </source>
</reference>
<feature type="transmembrane region" description="Helical" evidence="7">
    <location>
        <begin position="168"/>
        <end position="190"/>
    </location>
</feature>
<feature type="domain" description="ABC transmembrane type-1" evidence="8">
    <location>
        <begin position="126"/>
        <end position="328"/>
    </location>
</feature>
<evidence type="ECO:0000256" key="3">
    <source>
        <dbReference type="ARBA" id="ARBA00022475"/>
    </source>
</evidence>
<dbReference type="PANTHER" id="PTHR43386:SF1">
    <property type="entry name" value="D,D-DIPEPTIDE TRANSPORT SYSTEM PERMEASE PROTEIN DDPC-RELATED"/>
    <property type="match status" value="1"/>
</dbReference>
<dbReference type="Pfam" id="PF00528">
    <property type="entry name" value="BPD_transp_1"/>
    <property type="match status" value="1"/>
</dbReference>
<dbReference type="OrthoDB" id="9812701at2"/>
<feature type="transmembrane region" description="Helical" evidence="7">
    <location>
        <begin position="45"/>
        <end position="65"/>
    </location>
</feature>
<evidence type="ECO:0000259" key="8">
    <source>
        <dbReference type="PROSITE" id="PS50928"/>
    </source>
</evidence>
<keyword evidence="6 7" id="KW-0472">Membrane</keyword>
<sequence length="345" mass="36950">MATPTDAVEAPGDPVPPAGVPAARIRGRSPWYLAWLRLRRNRISLAFGALFLLIVLFCLAAPLWADQVAHTGPNENHITDTVLIDGQQTDVVSPDGTPIGPGLHGRYLLGADQNGRDVMVRLMYGGRTSIYIGVAAAAITTVLAVLVGLLCGYYRGWVDATLSRIMDVVWAFPVLLLGIALGTALALGGLKIGALQIAGDSLWIPIMIIGLVYVPYMARPIRGEILALREKEFMEAAVAQGKGPVRIMVSELLPNVVSTIIVFFTLNIANNMLLESALSFLGAGVRAPNASWGTMIADGYQTIYTAPHLTIVPGLMIVLTVLSLNVFGDGLRDALDPRAKIRLEH</sequence>